<accession>A0A0F6WFQ1</accession>
<keyword evidence="2" id="KW-0614">Plasmid</keyword>
<dbReference type="EMBL" id="KR152226">
    <property type="protein sequence ID" value="AKF15834.1"/>
    <property type="molecule type" value="Genomic_DNA"/>
</dbReference>
<dbReference type="AlphaFoldDB" id="A0A0F6WFQ1"/>
<geneLocation type="plasmid" evidence="2">
    <name>pJD12</name>
</geneLocation>
<organism evidence="2">
    <name type="scientific">Micrococcus sp. MG-2010-D12</name>
    <dbReference type="NCBI Taxonomy" id="936902"/>
    <lineage>
        <taxon>Bacteria</taxon>
        <taxon>Bacillati</taxon>
        <taxon>Actinomycetota</taxon>
        <taxon>Actinomycetes</taxon>
        <taxon>Micrococcales</taxon>
        <taxon>Micrococcaceae</taxon>
        <taxon>Micrococcus</taxon>
    </lineage>
</organism>
<evidence type="ECO:0000256" key="1">
    <source>
        <dbReference type="SAM" id="MobiDB-lite"/>
    </source>
</evidence>
<protein>
    <submittedName>
        <fullName evidence="2">Plasmid encoded RepA protein</fullName>
    </submittedName>
</protein>
<reference evidence="2" key="1">
    <citation type="journal article" date="2015" name="Genome Announc.">
        <title>Complete Genome Sequence of the Linear Plasmid pJD12 Hosted by Micrococcus sp. D12, Isolated from a High-Altitude Volcanic Lake in Argentina.</title>
        <authorList>
            <person name="Dib J.R."/>
            <person name="Angelov A."/>
            <person name="Liebl W."/>
            <person name="Dobber J."/>
            <person name="Voget S."/>
            <person name="Schuldes J."/>
            <person name="Gorriti M."/>
            <person name="Farias M.E."/>
            <person name="Meinhardt F."/>
            <person name="Daniel R."/>
        </authorList>
    </citation>
    <scope>NUCLEOTIDE SEQUENCE</scope>
    <source>
        <strain evidence="2">MG-2010-D12</strain>
        <plasmid evidence="2">pJD12</plasmid>
    </source>
</reference>
<dbReference type="InterPro" id="IPR006881">
    <property type="entry name" value="RepA_C"/>
</dbReference>
<evidence type="ECO:0000313" key="2">
    <source>
        <dbReference type="EMBL" id="AKF15834.1"/>
    </source>
</evidence>
<gene>
    <name evidence="2" type="primary">repA</name>
    <name evidence="2" type="ORF">pJD12_580</name>
</gene>
<dbReference type="Pfam" id="PF04796">
    <property type="entry name" value="RepA_C"/>
    <property type="match status" value="1"/>
</dbReference>
<sequence length="339" mass="38053">MSPRHKMHVDNSPATAVLHTRSVPSTPTRHRVRKVTSAMNQTPDITSIDAATRPALSPRRLRLLELSEEIEQNPGEVAFSTRIWAQLSLPYRDPGATVPHWSRRNGDTTLTLSPGPAGFPFGVLARSLLIWMSTEAVRTRSRHLDPGPSLRAFLSSVGTYPSGANQRRVMDQLHRLSTTSIIIETSRETPGRRTLSGQNMHVAHRYELTYQRGADHARIELSEPYFEEVMRSPVPVLSSALAALGGSPMRMDLYVWLSYRMSTLQRTTTVSWRQLETQFGAQYAQPRQFKAAFLKNLEPVKLIYPQAKVAVVDSGLRLHPSATHVPRAAHQRPRHLRVG</sequence>
<feature type="region of interest" description="Disordered" evidence="1">
    <location>
        <begin position="1"/>
        <end position="28"/>
    </location>
</feature>
<name>A0A0F6WFQ1_9MICC</name>
<proteinExistence type="predicted"/>